<sequence>MSNTDKLCSECFTDQGLKLLAERIGIENSQSCTNCSNSNGIKLNIEQIENLAYRFFVIGSIFKPDYGAAPLIQFNEHQKTSIKLSKSLQKDIKLFEKELGVGFFHYGPRLWMIGEIEPLKNLQNKKTRKSIFDRIINEFPTILLKENELFYRIRTNPKNPIAENEYDSSPYPGNGRFDSENHQVLYGSQDLEVCIHECRVTVEDEIYVATLKPNKALKLLDLTELIDEEGTEFESLDLSIQMLFLASKHSYEISKELSLYVSEKGFDGIIYPSFFSLARTGKIPFPTVYGISTRRIPQYKEFEKSSTIPNLALFGSPIKDKKIGVENINKLGLNRIIYDYQFGPAEIN</sequence>
<reference evidence="2 3" key="1">
    <citation type="submission" date="2017-08" db="EMBL/GenBank/DDBJ databases">
        <title>The whole genome shortgun sequences of strain Leeuwenhoekiella nanhaiensis G18 from the South China Sea.</title>
        <authorList>
            <person name="Liu Q."/>
        </authorList>
    </citation>
    <scope>NUCLEOTIDE SEQUENCE [LARGE SCALE GENOMIC DNA]</scope>
    <source>
        <strain evidence="2 3">G18</strain>
    </source>
</reference>
<dbReference type="RefSeq" id="WP_099647442.1">
    <property type="nucleotide sequence ID" value="NZ_KZ319301.1"/>
</dbReference>
<accession>A0A2G1VMR1</accession>
<protein>
    <recommendedName>
        <fullName evidence="1">RES domain-containing protein</fullName>
    </recommendedName>
</protein>
<evidence type="ECO:0000259" key="1">
    <source>
        <dbReference type="Pfam" id="PF08808"/>
    </source>
</evidence>
<dbReference type="EMBL" id="NQXA01000021">
    <property type="protein sequence ID" value="PHQ28051.1"/>
    <property type="molecule type" value="Genomic_DNA"/>
</dbReference>
<dbReference type="OrthoDB" id="1425103at2"/>
<dbReference type="Pfam" id="PF08808">
    <property type="entry name" value="RES"/>
    <property type="match status" value="1"/>
</dbReference>
<dbReference type="InterPro" id="IPR014914">
    <property type="entry name" value="RES_dom"/>
</dbReference>
<organism evidence="2 3">
    <name type="scientific">Leeuwenhoekiella nanhaiensis</name>
    <dbReference type="NCBI Taxonomy" id="1655491"/>
    <lineage>
        <taxon>Bacteria</taxon>
        <taxon>Pseudomonadati</taxon>
        <taxon>Bacteroidota</taxon>
        <taxon>Flavobacteriia</taxon>
        <taxon>Flavobacteriales</taxon>
        <taxon>Flavobacteriaceae</taxon>
        <taxon>Leeuwenhoekiella</taxon>
    </lineage>
</organism>
<evidence type="ECO:0000313" key="3">
    <source>
        <dbReference type="Proteomes" id="UP000229433"/>
    </source>
</evidence>
<proteinExistence type="predicted"/>
<dbReference type="Proteomes" id="UP000229433">
    <property type="component" value="Unassembled WGS sequence"/>
</dbReference>
<evidence type="ECO:0000313" key="2">
    <source>
        <dbReference type="EMBL" id="PHQ28051.1"/>
    </source>
</evidence>
<dbReference type="AlphaFoldDB" id="A0A2G1VMR1"/>
<comment type="caution">
    <text evidence="2">The sequence shown here is derived from an EMBL/GenBank/DDBJ whole genome shotgun (WGS) entry which is preliminary data.</text>
</comment>
<gene>
    <name evidence="2" type="ORF">CJ305_16675</name>
</gene>
<name>A0A2G1VMR1_9FLAO</name>
<keyword evidence="3" id="KW-1185">Reference proteome</keyword>
<feature type="domain" description="RES" evidence="1">
    <location>
        <begin position="150"/>
        <end position="275"/>
    </location>
</feature>